<comment type="caution">
    <text evidence="3">The sequence shown here is derived from an EMBL/GenBank/DDBJ whole genome shotgun (WGS) entry which is preliminary data.</text>
</comment>
<dbReference type="AlphaFoldDB" id="A0A9C7PVM3"/>
<dbReference type="GO" id="GO:0006357">
    <property type="term" value="P:regulation of transcription by RNA polymerase II"/>
    <property type="evidence" value="ECO:0007669"/>
    <property type="project" value="InterPro"/>
</dbReference>
<dbReference type="EMBL" id="BQMJ01000022">
    <property type="protein sequence ID" value="GJQ11241.1"/>
    <property type="molecule type" value="Genomic_DNA"/>
</dbReference>
<accession>A0A9C7PVM3</accession>
<reference evidence="3" key="2">
    <citation type="submission" date="2022-01" db="EMBL/GenBank/DDBJ databases">
        <authorList>
            <person name="Hirooka S."/>
            <person name="Miyagishima S.Y."/>
        </authorList>
    </citation>
    <scope>NUCLEOTIDE SEQUENCE</scope>
    <source>
        <strain evidence="3">NBRC 102759</strain>
    </source>
</reference>
<dbReference type="InterPro" id="IPR013763">
    <property type="entry name" value="Cyclin-like_dom"/>
</dbReference>
<evidence type="ECO:0000313" key="4">
    <source>
        <dbReference type="Proteomes" id="UP001061958"/>
    </source>
</evidence>
<dbReference type="Proteomes" id="UP001061958">
    <property type="component" value="Unassembled WGS sequence"/>
</dbReference>
<dbReference type="InterPro" id="IPR043198">
    <property type="entry name" value="Cyclin/Ssn8"/>
</dbReference>
<gene>
    <name evidence="3" type="ORF">GpartN1_g3032.t1</name>
</gene>
<dbReference type="InterPro" id="IPR006671">
    <property type="entry name" value="Cyclin_N"/>
</dbReference>
<dbReference type="GO" id="GO:0016538">
    <property type="term" value="F:cyclin-dependent protein serine/threonine kinase regulator activity"/>
    <property type="evidence" value="ECO:0007669"/>
    <property type="project" value="InterPro"/>
</dbReference>
<reference evidence="3" key="1">
    <citation type="journal article" date="2022" name="Proc. Natl. Acad. Sci. U.S.A.">
        <title>Life cycle and functional genomics of the unicellular red alga Galdieria for elucidating algal and plant evolution and industrial use.</title>
        <authorList>
            <person name="Hirooka S."/>
            <person name="Itabashi T."/>
            <person name="Ichinose T.M."/>
            <person name="Onuma R."/>
            <person name="Fujiwara T."/>
            <person name="Yamashita S."/>
            <person name="Jong L.W."/>
            <person name="Tomita R."/>
            <person name="Iwane A.H."/>
            <person name="Miyagishima S.Y."/>
        </authorList>
    </citation>
    <scope>NUCLEOTIDE SEQUENCE</scope>
    <source>
        <strain evidence="3">NBRC 102759</strain>
    </source>
</reference>
<comment type="similarity">
    <text evidence="1">Belongs to the cyclin family.</text>
</comment>
<dbReference type="Gene3D" id="1.10.472.10">
    <property type="entry name" value="Cyclin-like"/>
    <property type="match status" value="2"/>
</dbReference>
<evidence type="ECO:0000313" key="3">
    <source>
        <dbReference type="EMBL" id="GJQ11241.1"/>
    </source>
</evidence>
<name>A0A9C7PVM3_9RHOD</name>
<organism evidence="3 4">
    <name type="scientific">Galdieria partita</name>
    <dbReference type="NCBI Taxonomy" id="83374"/>
    <lineage>
        <taxon>Eukaryota</taxon>
        <taxon>Rhodophyta</taxon>
        <taxon>Bangiophyceae</taxon>
        <taxon>Galdieriales</taxon>
        <taxon>Galdieriaceae</taxon>
        <taxon>Galdieria</taxon>
    </lineage>
</organism>
<dbReference type="OrthoDB" id="10264655at2759"/>
<dbReference type="InterPro" id="IPR036915">
    <property type="entry name" value="Cyclin-like_sf"/>
</dbReference>
<dbReference type="SMART" id="SM00385">
    <property type="entry name" value="CYCLIN"/>
    <property type="match status" value="1"/>
</dbReference>
<dbReference type="Pfam" id="PF00134">
    <property type="entry name" value="Cyclin_N"/>
    <property type="match status" value="1"/>
</dbReference>
<keyword evidence="4" id="KW-1185">Reference proteome</keyword>
<dbReference type="PANTHER" id="PTHR10026">
    <property type="entry name" value="CYCLIN"/>
    <property type="match status" value="1"/>
</dbReference>
<feature type="domain" description="Cyclin-like" evidence="2">
    <location>
        <begin position="38"/>
        <end position="144"/>
    </location>
</feature>
<proteinExistence type="inferred from homology"/>
<sequence length="281" mass="32772">MAQTTTSSENRQSLWLFSAEEIASIPPYEKQFVRKLAAYIIVCSEMLSLPLPVAHYAVVLLTRYDMLYDLEPRTEAPYIAAACLFLACKVQETHKRLRDVVFWTVRVRTRKSRDYPGGEEVVEGSVRYVEEKENLLSAERDVLRCLHFDIFLETPHSSIVQLAKIYGDTRENQRMLAQFALNVLHDTYVSIPFLHIRYRAKEIATALVAFAAAMYDYPLPDRTTENDQSDKDNRLVAFHEYFQVNRIVLNEIWKRVLDCYEPEYSSEEKTNSLSKEEEKHQ</sequence>
<dbReference type="SUPFAM" id="SSF47954">
    <property type="entry name" value="Cyclin-like"/>
    <property type="match status" value="2"/>
</dbReference>
<keyword evidence="1" id="KW-0195">Cyclin</keyword>
<protein>
    <recommendedName>
        <fullName evidence="2">Cyclin-like domain-containing protein</fullName>
    </recommendedName>
</protein>
<evidence type="ECO:0000256" key="1">
    <source>
        <dbReference type="RuleBase" id="RU000383"/>
    </source>
</evidence>
<evidence type="ECO:0000259" key="2">
    <source>
        <dbReference type="SMART" id="SM00385"/>
    </source>
</evidence>